<dbReference type="InterPro" id="IPR046346">
    <property type="entry name" value="Aminoacid_DH-like_N_sf"/>
</dbReference>
<proteinExistence type="inferred from homology"/>
<feature type="binding site" evidence="7">
    <location>
        <position position="254"/>
    </location>
    <ligand>
        <name>a divalent metal cation</name>
        <dbReference type="ChEBI" id="CHEBI:60240"/>
    </ligand>
</feature>
<dbReference type="InterPro" id="IPR001891">
    <property type="entry name" value="Malic_OxRdtase"/>
</dbReference>
<dbReference type="SMART" id="SM00919">
    <property type="entry name" value="Malic_M"/>
    <property type="match status" value="1"/>
</dbReference>
<comment type="cofactor">
    <cofactor evidence="1">
        <name>Mn(2+)</name>
        <dbReference type="ChEBI" id="CHEBI:29035"/>
    </cofactor>
</comment>
<dbReference type="CDD" id="cd05312">
    <property type="entry name" value="NAD_bind_1_malic_enz"/>
    <property type="match status" value="1"/>
</dbReference>
<dbReference type="SUPFAM" id="SSF53223">
    <property type="entry name" value="Aminoacid dehydrogenase-like, N-terminal domain"/>
    <property type="match status" value="1"/>
</dbReference>
<feature type="domain" description="Malic enzyme NAD-binding" evidence="9">
    <location>
        <begin position="278"/>
        <end position="536"/>
    </location>
</feature>
<dbReference type="PANTHER" id="PTHR23406:SF32">
    <property type="entry name" value="NADP-DEPENDENT MALIC ENZYME"/>
    <property type="match status" value="1"/>
</dbReference>
<evidence type="ECO:0000313" key="12">
    <source>
        <dbReference type="Proteomes" id="UP000736335"/>
    </source>
</evidence>
<accession>A0A9P6HJ11</accession>
<feature type="active site" description="Proton acceptor" evidence="5">
    <location>
        <position position="182"/>
    </location>
</feature>
<evidence type="ECO:0000256" key="7">
    <source>
        <dbReference type="PIRSR" id="PIRSR000106-3"/>
    </source>
</evidence>
<name>A0A9P6HJ11_9AGAM</name>
<comment type="cofactor">
    <cofactor evidence="7">
        <name>Mg(2+)</name>
        <dbReference type="ChEBI" id="CHEBI:18420"/>
    </cofactor>
    <cofactor evidence="7">
        <name>Mn(2+)</name>
        <dbReference type="ChEBI" id="CHEBI:29035"/>
    </cofactor>
    <text evidence="7">Divalent metal cations. Prefers magnesium or manganese.</text>
</comment>
<evidence type="ECO:0000256" key="5">
    <source>
        <dbReference type="PIRSR" id="PIRSR000106-1"/>
    </source>
</evidence>
<sequence>MTVIVPNVAGTHTSSRLIPYWFKHYVLRQKDGNPNEHTKHYNFNTPRDMKGLLPPAYDEATHYQRALEQLRTKVSPLEKYIFLSQLKDANVRVFYRLCAEHLAEITPLIYTPTVGDACLNYSHIYSRPEGLYISIQDMGKIGEILQHWPHAEEARIAVVTDGSRILGLGDLGVNGMPISIGKLSLYVAGAGIRPSSTLPICLDLGTNNEKFLDDPLYLGLRQKRVSDEEMAEFMNEFMKEMTARFPKLLVQFEDFSTDNAFKYLDLYRNKYPAFNDDIQGTGAVVLSGFINAAKLHSIASGLPLSEQRILFFGAGSAGVGVAKQLLTFFKLEGLTEDEARERIWLVDSQGLVYDERGKLPEHKKYFSRKDYTGPPIKKLIDVIDYVKPTALLGLSTVKDAFDEGVVKRMAELNPRPIIFPLSNPVRLAEVEFKSAVEWTDGKVIFASGSPFYPIVHDGKTLYAGQGNNMYIFPGLGLGSILAKASSVTDSMVEAASLGLADSLTKDEEDDGLVYPRIERIREISVQIAFDVIRAAQDDGVSCNASLKDKSDEDLREWVVSKMWNA</sequence>
<dbReference type="SMART" id="SM01274">
    <property type="entry name" value="malic"/>
    <property type="match status" value="1"/>
</dbReference>
<evidence type="ECO:0000313" key="11">
    <source>
        <dbReference type="EMBL" id="KAF9788293.1"/>
    </source>
</evidence>
<dbReference type="InterPro" id="IPR015884">
    <property type="entry name" value="Malic_enzyme_CS"/>
</dbReference>
<comment type="similarity">
    <text evidence="2 8">Belongs to the malic enzymes family.</text>
</comment>
<keyword evidence="12" id="KW-1185">Reference proteome</keyword>
<dbReference type="Pfam" id="PF00390">
    <property type="entry name" value="malic"/>
    <property type="match status" value="1"/>
</dbReference>
<dbReference type="PRINTS" id="PR00072">
    <property type="entry name" value="MALOXRDTASE"/>
</dbReference>
<evidence type="ECO:0000259" key="9">
    <source>
        <dbReference type="SMART" id="SM00919"/>
    </source>
</evidence>
<dbReference type="Gene3D" id="3.40.50.10380">
    <property type="entry name" value="Malic enzyme, N-terminal domain"/>
    <property type="match status" value="1"/>
</dbReference>
<feature type="active site" description="Proton donor" evidence="5">
    <location>
        <position position="110"/>
    </location>
</feature>
<dbReference type="GO" id="GO:0006108">
    <property type="term" value="P:malate metabolic process"/>
    <property type="evidence" value="ECO:0007669"/>
    <property type="project" value="TreeGrafter"/>
</dbReference>
<dbReference type="SUPFAM" id="SSF51735">
    <property type="entry name" value="NAD(P)-binding Rossmann-fold domains"/>
    <property type="match status" value="1"/>
</dbReference>
<comment type="caution">
    <text evidence="11">The sequence shown here is derived from an EMBL/GenBank/DDBJ whole genome shotgun (WGS) entry which is preliminary data.</text>
</comment>
<reference evidence="11" key="1">
    <citation type="journal article" date="2020" name="Nat. Commun.">
        <title>Large-scale genome sequencing of mycorrhizal fungi provides insights into the early evolution of symbiotic traits.</title>
        <authorList>
            <person name="Miyauchi S."/>
            <person name="Kiss E."/>
            <person name="Kuo A."/>
            <person name="Drula E."/>
            <person name="Kohler A."/>
            <person name="Sanchez-Garcia M."/>
            <person name="Morin E."/>
            <person name="Andreopoulos B."/>
            <person name="Barry K.W."/>
            <person name="Bonito G."/>
            <person name="Buee M."/>
            <person name="Carver A."/>
            <person name="Chen C."/>
            <person name="Cichocki N."/>
            <person name="Clum A."/>
            <person name="Culley D."/>
            <person name="Crous P.W."/>
            <person name="Fauchery L."/>
            <person name="Girlanda M."/>
            <person name="Hayes R.D."/>
            <person name="Keri Z."/>
            <person name="LaButti K."/>
            <person name="Lipzen A."/>
            <person name="Lombard V."/>
            <person name="Magnuson J."/>
            <person name="Maillard F."/>
            <person name="Murat C."/>
            <person name="Nolan M."/>
            <person name="Ohm R.A."/>
            <person name="Pangilinan J."/>
            <person name="Pereira M.F."/>
            <person name="Perotto S."/>
            <person name="Peter M."/>
            <person name="Pfister S."/>
            <person name="Riley R."/>
            <person name="Sitrit Y."/>
            <person name="Stielow J.B."/>
            <person name="Szollosi G."/>
            <person name="Zifcakova L."/>
            <person name="Stursova M."/>
            <person name="Spatafora J.W."/>
            <person name="Tedersoo L."/>
            <person name="Vaario L.M."/>
            <person name="Yamada A."/>
            <person name="Yan M."/>
            <person name="Wang P."/>
            <person name="Xu J."/>
            <person name="Bruns T."/>
            <person name="Baldrian P."/>
            <person name="Vilgalys R."/>
            <person name="Dunand C."/>
            <person name="Henrissat B."/>
            <person name="Grigoriev I.V."/>
            <person name="Hibbett D."/>
            <person name="Nagy L.G."/>
            <person name="Martin F.M."/>
        </authorList>
    </citation>
    <scope>NUCLEOTIDE SEQUENCE</scope>
    <source>
        <strain evidence="11">UH-Tt-Lm1</strain>
    </source>
</reference>
<dbReference type="FunFam" id="3.40.50.720:FF:000182">
    <property type="entry name" value="NAD-dependent malic enzyme"/>
    <property type="match status" value="1"/>
</dbReference>
<feature type="domain" description="Malic enzyme N-terminal" evidence="10">
    <location>
        <begin position="87"/>
        <end position="268"/>
    </location>
</feature>
<dbReference type="PIRSF" id="PIRSF000106">
    <property type="entry name" value="ME"/>
    <property type="match status" value="1"/>
</dbReference>
<keyword evidence="3 7" id="KW-0479">Metal-binding</keyword>
<dbReference type="PANTHER" id="PTHR23406">
    <property type="entry name" value="MALIC ENZYME-RELATED"/>
    <property type="match status" value="1"/>
</dbReference>
<organism evidence="11 12">
    <name type="scientific">Thelephora terrestris</name>
    <dbReference type="NCBI Taxonomy" id="56493"/>
    <lineage>
        <taxon>Eukaryota</taxon>
        <taxon>Fungi</taxon>
        <taxon>Dikarya</taxon>
        <taxon>Basidiomycota</taxon>
        <taxon>Agaricomycotina</taxon>
        <taxon>Agaricomycetes</taxon>
        <taxon>Thelephorales</taxon>
        <taxon>Thelephoraceae</taxon>
        <taxon>Thelephora</taxon>
    </lineage>
</organism>
<feature type="binding site" evidence="6">
    <location>
        <position position="467"/>
    </location>
    <ligand>
        <name>(S)-malate</name>
        <dbReference type="ChEBI" id="CHEBI:15589"/>
    </ligand>
</feature>
<feature type="binding site" evidence="7">
    <location>
        <position position="253"/>
    </location>
    <ligand>
        <name>a divalent metal cation</name>
        <dbReference type="ChEBI" id="CHEBI:60240"/>
    </ligand>
</feature>
<dbReference type="InterPro" id="IPR012301">
    <property type="entry name" value="Malic_N_dom"/>
</dbReference>
<dbReference type="InterPro" id="IPR012302">
    <property type="entry name" value="Malic_NAD-bd"/>
</dbReference>
<dbReference type="NCBIfam" id="NF010052">
    <property type="entry name" value="PRK13529.1"/>
    <property type="match status" value="1"/>
</dbReference>
<evidence type="ECO:0000256" key="1">
    <source>
        <dbReference type="ARBA" id="ARBA00001936"/>
    </source>
</evidence>
<dbReference type="Pfam" id="PF03949">
    <property type="entry name" value="Malic_M"/>
    <property type="match status" value="1"/>
</dbReference>
<evidence type="ECO:0000256" key="6">
    <source>
        <dbReference type="PIRSR" id="PIRSR000106-2"/>
    </source>
</evidence>
<dbReference type="Gene3D" id="3.40.50.720">
    <property type="entry name" value="NAD(P)-binding Rossmann-like Domain"/>
    <property type="match status" value="1"/>
</dbReference>
<feature type="binding site" evidence="6">
    <location>
        <position position="164"/>
    </location>
    <ligand>
        <name>(S)-malate</name>
        <dbReference type="ChEBI" id="CHEBI:15589"/>
    </ligand>
</feature>
<reference evidence="11" key="2">
    <citation type="submission" date="2020-11" db="EMBL/GenBank/DDBJ databases">
        <authorList>
            <consortium name="DOE Joint Genome Institute"/>
            <person name="Kuo A."/>
            <person name="Miyauchi S."/>
            <person name="Kiss E."/>
            <person name="Drula E."/>
            <person name="Kohler A."/>
            <person name="Sanchez-Garcia M."/>
            <person name="Andreopoulos B."/>
            <person name="Barry K.W."/>
            <person name="Bonito G."/>
            <person name="Buee M."/>
            <person name="Carver A."/>
            <person name="Chen C."/>
            <person name="Cichocki N."/>
            <person name="Clum A."/>
            <person name="Culley D."/>
            <person name="Crous P.W."/>
            <person name="Fauchery L."/>
            <person name="Girlanda M."/>
            <person name="Hayes R."/>
            <person name="Keri Z."/>
            <person name="Labutti K."/>
            <person name="Lipzen A."/>
            <person name="Lombard V."/>
            <person name="Magnuson J."/>
            <person name="Maillard F."/>
            <person name="Morin E."/>
            <person name="Murat C."/>
            <person name="Nolan M."/>
            <person name="Ohm R."/>
            <person name="Pangilinan J."/>
            <person name="Pereira M."/>
            <person name="Perotto S."/>
            <person name="Peter M."/>
            <person name="Riley R."/>
            <person name="Sitrit Y."/>
            <person name="Stielow B."/>
            <person name="Szollosi G."/>
            <person name="Zifcakova L."/>
            <person name="Stursova M."/>
            <person name="Spatafora J.W."/>
            <person name="Tedersoo L."/>
            <person name="Vaario L.-M."/>
            <person name="Yamada A."/>
            <person name="Yan M."/>
            <person name="Wang P."/>
            <person name="Xu J."/>
            <person name="Bruns T."/>
            <person name="Baldrian P."/>
            <person name="Vilgalys R."/>
            <person name="Henrissat B."/>
            <person name="Grigoriev I.V."/>
            <person name="Hibbett D."/>
            <person name="Nagy L.G."/>
            <person name="Martin F.M."/>
        </authorList>
    </citation>
    <scope>NUCLEOTIDE SEQUENCE</scope>
    <source>
        <strain evidence="11">UH-Tt-Lm1</strain>
    </source>
</reference>
<feature type="binding site" evidence="7">
    <location>
        <position position="277"/>
    </location>
    <ligand>
        <name>a divalent metal cation</name>
        <dbReference type="ChEBI" id="CHEBI:60240"/>
    </ligand>
</feature>
<gene>
    <name evidence="11" type="ORF">BJ322DRAFT_621792</name>
</gene>
<dbReference type="GO" id="GO:0051287">
    <property type="term" value="F:NAD binding"/>
    <property type="evidence" value="ECO:0007669"/>
    <property type="project" value="InterPro"/>
</dbReference>
<dbReference type="OrthoDB" id="5365701at2759"/>
<evidence type="ECO:0000256" key="4">
    <source>
        <dbReference type="ARBA" id="ARBA00023002"/>
    </source>
</evidence>
<protein>
    <recommendedName>
        <fullName evidence="8">Malic enzyme</fullName>
    </recommendedName>
</protein>
<dbReference type="InterPro" id="IPR037062">
    <property type="entry name" value="Malic_N_dom_sf"/>
</dbReference>
<dbReference type="PROSITE" id="PS00331">
    <property type="entry name" value="MALIC_ENZYMES"/>
    <property type="match status" value="1"/>
</dbReference>
<feature type="binding site" evidence="6">
    <location>
        <position position="423"/>
    </location>
    <ligand>
        <name>(S)-malate</name>
        <dbReference type="ChEBI" id="CHEBI:15589"/>
    </ligand>
</feature>
<evidence type="ECO:0000256" key="2">
    <source>
        <dbReference type="ARBA" id="ARBA00008785"/>
    </source>
</evidence>
<dbReference type="AlphaFoldDB" id="A0A9P6HJ11"/>
<dbReference type="Proteomes" id="UP000736335">
    <property type="component" value="Unassembled WGS sequence"/>
</dbReference>
<evidence type="ECO:0000259" key="10">
    <source>
        <dbReference type="SMART" id="SM01274"/>
    </source>
</evidence>
<dbReference type="GO" id="GO:0046872">
    <property type="term" value="F:metal ion binding"/>
    <property type="evidence" value="ECO:0007669"/>
    <property type="project" value="UniProtKB-KW"/>
</dbReference>
<dbReference type="GO" id="GO:0005739">
    <property type="term" value="C:mitochondrion"/>
    <property type="evidence" value="ECO:0007669"/>
    <property type="project" value="TreeGrafter"/>
</dbReference>
<evidence type="ECO:0000256" key="8">
    <source>
        <dbReference type="RuleBase" id="RU003426"/>
    </source>
</evidence>
<keyword evidence="4 8" id="KW-0560">Oxidoreductase</keyword>
<dbReference type="GO" id="GO:0004471">
    <property type="term" value="F:malate dehydrogenase (decarboxylating) (NAD+) activity"/>
    <property type="evidence" value="ECO:0007669"/>
    <property type="project" value="TreeGrafter"/>
</dbReference>
<evidence type="ECO:0000256" key="3">
    <source>
        <dbReference type="ARBA" id="ARBA00022723"/>
    </source>
</evidence>
<dbReference type="EMBL" id="WIUZ02000004">
    <property type="protein sequence ID" value="KAF9788293.1"/>
    <property type="molecule type" value="Genomic_DNA"/>
</dbReference>
<dbReference type="InterPro" id="IPR036291">
    <property type="entry name" value="NAD(P)-bd_dom_sf"/>
</dbReference>